<dbReference type="RefSeq" id="WP_402387840.1">
    <property type="nucleotide sequence ID" value="NZ_JBIUYY010000025.1"/>
</dbReference>
<evidence type="ECO:0000313" key="3">
    <source>
        <dbReference type="Proteomes" id="UP001617351"/>
    </source>
</evidence>
<proteinExistence type="predicted"/>
<feature type="compositionally biased region" description="Low complexity" evidence="1">
    <location>
        <begin position="48"/>
        <end position="63"/>
    </location>
</feature>
<gene>
    <name evidence="2" type="ORF">ACIO7M_33105</name>
</gene>
<dbReference type="Proteomes" id="UP001617351">
    <property type="component" value="Unassembled WGS sequence"/>
</dbReference>
<comment type="caution">
    <text evidence="2">The sequence shown here is derived from an EMBL/GenBank/DDBJ whole genome shotgun (WGS) entry which is preliminary data.</text>
</comment>
<feature type="non-terminal residue" evidence="2">
    <location>
        <position position="1"/>
    </location>
</feature>
<evidence type="ECO:0000256" key="1">
    <source>
        <dbReference type="SAM" id="MobiDB-lite"/>
    </source>
</evidence>
<feature type="compositionally biased region" description="Polar residues" evidence="1">
    <location>
        <begin position="1"/>
        <end position="23"/>
    </location>
</feature>
<sequence>NNVHSSSGTNRSTRSVMHGSTSDHAIRNGVLGPLRQFTLANSHHRPAWTRTTTALRAAPPRTHAPVKRT</sequence>
<reference evidence="2 3" key="1">
    <citation type="submission" date="2024-10" db="EMBL/GenBank/DDBJ databases">
        <title>The Natural Products Discovery Center: Release of the First 8490 Sequenced Strains for Exploring Actinobacteria Biosynthetic Diversity.</title>
        <authorList>
            <person name="Kalkreuter E."/>
            <person name="Kautsar S.A."/>
            <person name="Yang D."/>
            <person name="Bader C.D."/>
            <person name="Teijaro C.N."/>
            <person name="Fluegel L."/>
            <person name="Davis C.M."/>
            <person name="Simpson J.R."/>
            <person name="Lauterbach L."/>
            <person name="Steele A.D."/>
            <person name="Gui C."/>
            <person name="Meng S."/>
            <person name="Li G."/>
            <person name="Viehrig K."/>
            <person name="Ye F."/>
            <person name="Su P."/>
            <person name="Kiefer A.F."/>
            <person name="Nichols A."/>
            <person name="Cepeda A.J."/>
            <person name="Yan W."/>
            <person name="Fan B."/>
            <person name="Jiang Y."/>
            <person name="Adhikari A."/>
            <person name="Zheng C.-J."/>
            <person name="Schuster L."/>
            <person name="Cowan T.M."/>
            <person name="Smanski M.J."/>
            <person name="Chevrette M.G."/>
            <person name="De Carvalho L.P.S."/>
            <person name="Shen B."/>
        </authorList>
    </citation>
    <scope>NUCLEOTIDE SEQUENCE [LARGE SCALE GENOMIC DNA]</scope>
    <source>
        <strain evidence="2 3">NPDC087220</strain>
    </source>
</reference>
<evidence type="ECO:0000313" key="2">
    <source>
        <dbReference type="EMBL" id="MFJ2825909.1"/>
    </source>
</evidence>
<feature type="region of interest" description="Disordered" evidence="1">
    <location>
        <begin position="42"/>
        <end position="69"/>
    </location>
</feature>
<keyword evidence="3" id="KW-1185">Reference proteome</keyword>
<dbReference type="EMBL" id="JBIUYY010000025">
    <property type="protein sequence ID" value="MFJ2825909.1"/>
    <property type="molecule type" value="Genomic_DNA"/>
</dbReference>
<name>A0ABW8ERU8_STRT5</name>
<protein>
    <submittedName>
        <fullName evidence="2">Uncharacterized protein</fullName>
    </submittedName>
</protein>
<feature type="region of interest" description="Disordered" evidence="1">
    <location>
        <begin position="1"/>
        <end position="27"/>
    </location>
</feature>
<accession>A0ABW8ERU8</accession>
<organism evidence="2 3">
    <name type="scientific">Streptomyces toxytricini</name>
    <name type="common">Actinomyces toxytricini</name>
    <dbReference type="NCBI Taxonomy" id="67369"/>
    <lineage>
        <taxon>Bacteria</taxon>
        <taxon>Bacillati</taxon>
        <taxon>Actinomycetota</taxon>
        <taxon>Actinomycetes</taxon>
        <taxon>Kitasatosporales</taxon>
        <taxon>Streptomycetaceae</taxon>
        <taxon>Streptomyces</taxon>
    </lineage>
</organism>